<dbReference type="AlphaFoldDB" id="A0A197JQ59"/>
<proteinExistence type="predicted"/>
<name>A0A197JQ59_9FUNG</name>
<protein>
    <submittedName>
        <fullName evidence="1">Uncharacterized protein</fullName>
    </submittedName>
</protein>
<accession>A0A197JQ59</accession>
<gene>
    <name evidence="1" type="ORF">K457DRAFT_21290</name>
</gene>
<organism evidence="1 2">
    <name type="scientific">Linnemannia elongata AG-77</name>
    <dbReference type="NCBI Taxonomy" id="1314771"/>
    <lineage>
        <taxon>Eukaryota</taxon>
        <taxon>Fungi</taxon>
        <taxon>Fungi incertae sedis</taxon>
        <taxon>Mucoromycota</taxon>
        <taxon>Mortierellomycotina</taxon>
        <taxon>Mortierellomycetes</taxon>
        <taxon>Mortierellales</taxon>
        <taxon>Mortierellaceae</taxon>
        <taxon>Linnemannia</taxon>
    </lineage>
</organism>
<reference evidence="1 2" key="1">
    <citation type="submission" date="2016-05" db="EMBL/GenBank/DDBJ databases">
        <title>Genome sequencing reveals origins of a unique bacterial endosymbiosis in the earliest lineages of terrestrial Fungi.</title>
        <authorList>
            <consortium name="DOE Joint Genome Institute"/>
            <person name="Uehling J."/>
            <person name="Gryganskyi A."/>
            <person name="Hameed K."/>
            <person name="Tschaplinski T."/>
            <person name="Misztal P."/>
            <person name="Wu S."/>
            <person name="Desiro A."/>
            <person name="Vande Pol N."/>
            <person name="Du Z.-Y."/>
            <person name="Zienkiewicz A."/>
            <person name="Zienkiewicz K."/>
            <person name="Morin E."/>
            <person name="Tisserant E."/>
            <person name="Splivallo R."/>
            <person name="Hainaut M."/>
            <person name="Henrissat B."/>
            <person name="Ohm R."/>
            <person name="Kuo A."/>
            <person name="Yan J."/>
            <person name="Lipzen A."/>
            <person name="Nolan M."/>
            <person name="Labutti K."/>
            <person name="Barry K."/>
            <person name="Goldstein A."/>
            <person name="Labbe J."/>
            <person name="Schadt C."/>
            <person name="Tuskan G."/>
            <person name="Grigoriev I."/>
            <person name="Martin F."/>
            <person name="Vilgalys R."/>
            <person name="Bonito G."/>
        </authorList>
    </citation>
    <scope>NUCLEOTIDE SEQUENCE [LARGE SCALE GENOMIC DNA]</scope>
    <source>
        <strain evidence="1 2">AG-77</strain>
    </source>
</reference>
<evidence type="ECO:0000313" key="1">
    <source>
        <dbReference type="EMBL" id="OAQ27407.1"/>
    </source>
</evidence>
<keyword evidence="2" id="KW-1185">Reference proteome</keyword>
<sequence>MISFPTLICLSFRLYHEWALSTSIRELQVLRYAILICILVGVSLALGGHTRFVRDVFVSNVPPDVTNLLGSLPRSWIYPSLSLSLHEALSNVLFRGVIQKLEQFKRANQTSIGRQTPPETCFMAAGLINKLVLVASVIGIS</sequence>
<dbReference type="Proteomes" id="UP000078512">
    <property type="component" value="Unassembled WGS sequence"/>
</dbReference>
<evidence type="ECO:0000313" key="2">
    <source>
        <dbReference type="Proteomes" id="UP000078512"/>
    </source>
</evidence>
<dbReference type="EMBL" id="KV442057">
    <property type="protein sequence ID" value="OAQ27407.1"/>
    <property type="molecule type" value="Genomic_DNA"/>
</dbReference>